<comment type="similarity">
    <text evidence="1">Belongs to the MIF family.</text>
</comment>
<dbReference type="InterPro" id="IPR014347">
    <property type="entry name" value="Tautomerase/MIF_sf"/>
</dbReference>
<dbReference type="Gene3D" id="3.30.429.10">
    <property type="entry name" value="Macrophage Migration Inhibitory Factor"/>
    <property type="match status" value="1"/>
</dbReference>
<keyword evidence="4" id="KW-1185">Reference proteome</keyword>
<comment type="caution">
    <text evidence="3">The sequence shown here is derived from an EMBL/GenBank/DDBJ whole genome shotgun (WGS) entry which is preliminary data.</text>
</comment>
<reference evidence="4" key="1">
    <citation type="journal article" date="2015" name="Nat. Genet.">
        <title>The genome and transcriptome of the zoonotic hookworm Ancylostoma ceylanicum identify infection-specific gene families.</title>
        <authorList>
            <person name="Schwarz E.M."/>
            <person name="Hu Y."/>
            <person name="Antoshechkin I."/>
            <person name="Miller M.M."/>
            <person name="Sternberg P.W."/>
            <person name="Aroian R.V."/>
        </authorList>
    </citation>
    <scope>NUCLEOTIDE SEQUENCE</scope>
    <source>
        <strain evidence="4">HY135</strain>
    </source>
</reference>
<name>A0A016UZH2_9BILA</name>
<evidence type="ECO:0000256" key="2">
    <source>
        <dbReference type="SAM" id="MobiDB-lite"/>
    </source>
</evidence>
<dbReference type="OrthoDB" id="255819at2759"/>
<dbReference type="STRING" id="53326.A0A016UZH2"/>
<dbReference type="InterPro" id="IPR001398">
    <property type="entry name" value="Macrophage_inhib_fac"/>
</dbReference>
<evidence type="ECO:0000313" key="4">
    <source>
        <dbReference type="Proteomes" id="UP000024635"/>
    </source>
</evidence>
<dbReference type="EMBL" id="JARK01001357">
    <property type="protein sequence ID" value="EYC20834.1"/>
    <property type="molecule type" value="Genomic_DNA"/>
</dbReference>
<gene>
    <name evidence="3" type="primary">Acey_s0021.g453</name>
    <name evidence="3" type="ORF">Y032_0021g453</name>
</gene>
<sequence length="202" mass="22635">MPESAHKTRKRQILKSANNTGFLPFPHKLHVVRHGAEDPEDVDDQHSHQNPHRPRGDRSNRRRIRRREHGRYADKARFGCVRGGVAGVESAGNASQKAPAALRRAVPDVHVVPSCPRRGRRPVFCPPRAVTRPARSHPVLLLGHFRMPVFQLHTNVSQDKVTPDLLKQISALVARILHKPESVRASSSSDSGHILHLTNFVQ</sequence>
<feature type="region of interest" description="Disordered" evidence="2">
    <location>
        <begin position="37"/>
        <end position="70"/>
    </location>
</feature>
<organism evidence="3 4">
    <name type="scientific">Ancylostoma ceylanicum</name>
    <dbReference type="NCBI Taxonomy" id="53326"/>
    <lineage>
        <taxon>Eukaryota</taxon>
        <taxon>Metazoa</taxon>
        <taxon>Ecdysozoa</taxon>
        <taxon>Nematoda</taxon>
        <taxon>Chromadorea</taxon>
        <taxon>Rhabditida</taxon>
        <taxon>Rhabditina</taxon>
        <taxon>Rhabditomorpha</taxon>
        <taxon>Strongyloidea</taxon>
        <taxon>Ancylostomatidae</taxon>
        <taxon>Ancylostomatinae</taxon>
        <taxon>Ancylostoma</taxon>
    </lineage>
</organism>
<protein>
    <submittedName>
        <fullName evidence="3">Uncharacterized protein</fullName>
    </submittedName>
</protein>
<evidence type="ECO:0000256" key="1">
    <source>
        <dbReference type="ARBA" id="ARBA00005851"/>
    </source>
</evidence>
<dbReference type="Pfam" id="PF01187">
    <property type="entry name" value="MIF"/>
    <property type="match status" value="1"/>
</dbReference>
<dbReference type="AlphaFoldDB" id="A0A016UZH2"/>
<dbReference type="SUPFAM" id="SSF55331">
    <property type="entry name" value="Tautomerase/MIF"/>
    <property type="match status" value="1"/>
</dbReference>
<feature type="region of interest" description="Disordered" evidence="2">
    <location>
        <begin position="1"/>
        <end position="22"/>
    </location>
</feature>
<accession>A0A016UZH2</accession>
<evidence type="ECO:0000313" key="3">
    <source>
        <dbReference type="EMBL" id="EYC20834.1"/>
    </source>
</evidence>
<feature type="compositionally biased region" description="Basic residues" evidence="2">
    <location>
        <begin position="60"/>
        <end position="69"/>
    </location>
</feature>
<proteinExistence type="inferred from homology"/>
<dbReference type="Proteomes" id="UP000024635">
    <property type="component" value="Unassembled WGS sequence"/>
</dbReference>